<dbReference type="PROSITE" id="PS50181">
    <property type="entry name" value="FBOX"/>
    <property type="match status" value="1"/>
</dbReference>
<accession>A0A6P9ACX1</accession>
<dbReference type="AlphaFoldDB" id="A0A6P9ACX1"/>
<dbReference type="InParanoid" id="A0A6P9ACX1"/>
<dbReference type="GeneID" id="117652717"/>
<reference evidence="3" key="1">
    <citation type="submission" date="2025-08" db="UniProtKB">
        <authorList>
            <consortium name="RefSeq"/>
        </authorList>
    </citation>
    <scope>IDENTIFICATION</scope>
    <source>
        <tissue evidence="3">Total insect</tissue>
    </source>
</reference>
<keyword evidence="2" id="KW-1185">Reference proteome</keyword>
<dbReference type="Pfam" id="PF12937">
    <property type="entry name" value="F-box-like"/>
    <property type="match status" value="1"/>
</dbReference>
<organism evidence="3">
    <name type="scientific">Thrips palmi</name>
    <name type="common">Melon thrips</name>
    <dbReference type="NCBI Taxonomy" id="161013"/>
    <lineage>
        <taxon>Eukaryota</taxon>
        <taxon>Metazoa</taxon>
        <taxon>Ecdysozoa</taxon>
        <taxon>Arthropoda</taxon>
        <taxon>Hexapoda</taxon>
        <taxon>Insecta</taxon>
        <taxon>Pterygota</taxon>
        <taxon>Neoptera</taxon>
        <taxon>Paraneoptera</taxon>
        <taxon>Thysanoptera</taxon>
        <taxon>Terebrantia</taxon>
        <taxon>Thripoidea</taxon>
        <taxon>Thripidae</taxon>
        <taxon>Thrips</taxon>
    </lineage>
</organism>
<dbReference type="SUPFAM" id="SSF81383">
    <property type="entry name" value="F-box domain"/>
    <property type="match status" value="1"/>
</dbReference>
<evidence type="ECO:0000259" key="1">
    <source>
        <dbReference type="PROSITE" id="PS50181"/>
    </source>
</evidence>
<feature type="domain" description="F-box" evidence="1">
    <location>
        <begin position="1"/>
        <end position="47"/>
    </location>
</feature>
<dbReference type="OrthoDB" id="8191070at2759"/>
<dbReference type="InterPro" id="IPR001810">
    <property type="entry name" value="F-box_dom"/>
</dbReference>
<name>A0A6P9ACX1_THRPL</name>
<dbReference type="Gene3D" id="3.80.10.10">
    <property type="entry name" value="Ribonuclease Inhibitor"/>
    <property type="match status" value="1"/>
</dbReference>
<dbReference type="KEGG" id="tpal:117652717"/>
<proteinExistence type="predicted"/>
<evidence type="ECO:0000313" key="2">
    <source>
        <dbReference type="Proteomes" id="UP000515158"/>
    </source>
</evidence>
<dbReference type="RefSeq" id="XP_034253701.1">
    <property type="nucleotide sequence ID" value="XM_034397810.1"/>
</dbReference>
<dbReference type="InterPro" id="IPR036047">
    <property type="entry name" value="F-box-like_dom_sf"/>
</dbReference>
<dbReference type="InterPro" id="IPR032675">
    <property type="entry name" value="LRR_dom_sf"/>
</dbReference>
<protein>
    <submittedName>
        <fullName evidence="3">F-box/LRR-repeat protein 12-like</fullName>
    </submittedName>
</protein>
<dbReference type="Proteomes" id="UP000515158">
    <property type="component" value="Unplaced"/>
</dbReference>
<evidence type="ECO:0000313" key="3">
    <source>
        <dbReference type="RefSeq" id="XP_034253701.1"/>
    </source>
</evidence>
<sequence>MATLPDLALLRVFEYVAADNLDDLVSAGQVCRHWRRVAASEQLWRRRRLKCHGMATEAFTRVVSFAPRLHSLDVCWINQISPEDRVIRKRALLASRSKLRRLTGVMCHRDSDWTHGLLALHAEHLRELEVSTADREALQAVGNMPLLHALHVSGWDPGLEKDPYIYPARPDGPNRGPNTGTRVTGEDRGLERLEVRGLPKETTVSMLRANRRSLRKLTLNVGTPSDQHNAPGWPKTCSDLAQLLQACGLQNLKEITLTRYGGCFHSDTDCMKQRKSLEQHLECCNVQCSDCNPFSFA</sequence>
<gene>
    <name evidence="3" type="primary">LOC117652717</name>
</gene>